<dbReference type="PANTHER" id="PTHR30606:SF10">
    <property type="entry name" value="PHOSPHATIDYLINOSITOL MANNOSIDE ACYLTRANSFERASE"/>
    <property type="match status" value="1"/>
</dbReference>
<dbReference type="Pfam" id="PF03279">
    <property type="entry name" value="Lip_A_acyltrans"/>
    <property type="match status" value="1"/>
</dbReference>
<evidence type="ECO:0000256" key="3">
    <source>
        <dbReference type="ARBA" id="ARBA00022519"/>
    </source>
</evidence>
<dbReference type="RefSeq" id="WP_208147536.1">
    <property type="nucleotide sequence ID" value="NZ_JAGETV010000003.1"/>
</dbReference>
<dbReference type="PANTHER" id="PTHR30606">
    <property type="entry name" value="LIPID A BIOSYNTHESIS LAUROYL ACYLTRANSFERASE"/>
    <property type="match status" value="1"/>
</dbReference>
<keyword evidence="4" id="KW-0808">Transferase</keyword>
<keyword evidence="5 7" id="KW-0472">Membrane</keyword>
<dbReference type="Proteomes" id="UP000664835">
    <property type="component" value="Unassembled WGS sequence"/>
</dbReference>
<dbReference type="EMBL" id="JAGETV010000003">
    <property type="protein sequence ID" value="MBO1926474.1"/>
    <property type="molecule type" value="Genomic_DNA"/>
</dbReference>
<name>A0ABS3Q2B9_9GAMM</name>
<keyword evidence="3" id="KW-0997">Cell inner membrane</keyword>
<dbReference type="GO" id="GO:0016746">
    <property type="term" value="F:acyltransferase activity"/>
    <property type="evidence" value="ECO:0007669"/>
    <property type="project" value="UniProtKB-KW"/>
</dbReference>
<evidence type="ECO:0000256" key="2">
    <source>
        <dbReference type="ARBA" id="ARBA00022475"/>
    </source>
</evidence>
<evidence type="ECO:0000256" key="7">
    <source>
        <dbReference type="SAM" id="Phobius"/>
    </source>
</evidence>
<dbReference type="InterPro" id="IPR004960">
    <property type="entry name" value="LipA_acyltrans"/>
</dbReference>
<dbReference type="CDD" id="cd07984">
    <property type="entry name" value="LPLAT_LABLAT-like"/>
    <property type="match status" value="1"/>
</dbReference>
<evidence type="ECO:0000256" key="6">
    <source>
        <dbReference type="ARBA" id="ARBA00023315"/>
    </source>
</evidence>
<keyword evidence="7" id="KW-1133">Transmembrane helix</keyword>
<reference evidence="8 9" key="1">
    <citation type="submission" date="2021-03" db="EMBL/GenBank/DDBJ databases">
        <title>Thiomicrorhabdus sp.nov.,novel sulfur-oxidizing bacteria isolated from coastal sediment.</title>
        <authorList>
            <person name="Liu X."/>
        </authorList>
    </citation>
    <scope>NUCLEOTIDE SEQUENCE [LARGE SCALE GENOMIC DNA]</scope>
    <source>
        <strain evidence="8 9">6S2-11</strain>
    </source>
</reference>
<keyword evidence="7" id="KW-0812">Transmembrane</keyword>
<evidence type="ECO:0000256" key="1">
    <source>
        <dbReference type="ARBA" id="ARBA00004533"/>
    </source>
</evidence>
<evidence type="ECO:0000313" key="9">
    <source>
        <dbReference type="Proteomes" id="UP000664835"/>
    </source>
</evidence>
<gene>
    <name evidence="8" type="ORF">J3998_02710</name>
</gene>
<evidence type="ECO:0000256" key="5">
    <source>
        <dbReference type="ARBA" id="ARBA00023136"/>
    </source>
</evidence>
<comment type="caution">
    <text evidence="8">The sequence shown here is derived from an EMBL/GenBank/DDBJ whole genome shotgun (WGS) entry which is preliminary data.</text>
</comment>
<evidence type="ECO:0000313" key="8">
    <source>
        <dbReference type="EMBL" id="MBO1926474.1"/>
    </source>
</evidence>
<sequence length="308" mass="34529">MSKTTPEQKISFTKRFKQSFATGFAVVLIKGFALLPLSVAQAIGKFIGTLLYWLPNRQRFLAECNLRAVYPELSQEQRNKLLKQVLQHNAQAICESGAMWRWNQEKLLNAVREVHGLELLEQAFAQGKGVLMLGPHIGNWEVVGNYLAIHYPSTVMYKPPNLQGLEQMMREARGRFGSELVPTDLRGIRQLIKALRSNKLSAILPDQDAGEGAPKVPFMGVPARTMGLVSKLLQKSEAEVLFMVGLRHPQGGFVLHVLPADRDALADADSIKAAMALNQGVEQCIKMAPEQYLWTYRRFRGTQGIYQK</sequence>
<comment type="subcellular location">
    <subcellularLocation>
        <location evidence="1">Cell inner membrane</location>
    </subcellularLocation>
</comment>
<protein>
    <submittedName>
        <fullName evidence="8">Lysophospholipid acyltransferase family protein</fullName>
    </submittedName>
</protein>
<evidence type="ECO:0000256" key="4">
    <source>
        <dbReference type="ARBA" id="ARBA00022679"/>
    </source>
</evidence>
<proteinExistence type="predicted"/>
<dbReference type="PIRSF" id="PIRSF026649">
    <property type="entry name" value="MsbB"/>
    <property type="match status" value="1"/>
</dbReference>
<keyword evidence="2" id="KW-1003">Cell membrane</keyword>
<organism evidence="8 9">
    <name type="scientific">Thiomicrorhabdus marina</name>
    <dbReference type="NCBI Taxonomy" id="2818442"/>
    <lineage>
        <taxon>Bacteria</taxon>
        <taxon>Pseudomonadati</taxon>
        <taxon>Pseudomonadota</taxon>
        <taxon>Gammaproteobacteria</taxon>
        <taxon>Thiotrichales</taxon>
        <taxon>Piscirickettsiaceae</taxon>
        <taxon>Thiomicrorhabdus</taxon>
    </lineage>
</organism>
<keyword evidence="6 8" id="KW-0012">Acyltransferase</keyword>
<accession>A0ABS3Q2B9</accession>
<keyword evidence="9" id="KW-1185">Reference proteome</keyword>
<feature type="transmembrane region" description="Helical" evidence="7">
    <location>
        <begin position="21"/>
        <end position="54"/>
    </location>
</feature>